<organism evidence="1">
    <name type="scientific">Solanum lycopersicum</name>
    <name type="common">Tomato</name>
    <name type="synonym">Lycopersicon esculentum</name>
    <dbReference type="NCBI Taxonomy" id="4081"/>
    <lineage>
        <taxon>Eukaryota</taxon>
        <taxon>Viridiplantae</taxon>
        <taxon>Streptophyta</taxon>
        <taxon>Embryophyta</taxon>
        <taxon>Tracheophyta</taxon>
        <taxon>Spermatophyta</taxon>
        <taxon>Magnoliopsida</taxon>
        <taxon>eudicotyledons</taxon>
        <taxon>Gunneridae</taxon>
        <taxon>Pentapetalae</taxon>
        <taxon>asterids</taxon>
        <taxon>lamiids</taxon>
        <taxon>Solanales</taxon>
        <taxon>Solanaceae</taxon>
        <taxon>Solanoideae</taxon>
        <taxon>Solaneae</taxon>
        <taxon>Solanum</taxon>
        <taxon>Solanum subgen. Lycopersicon</taxon>
    </lineage>
</organism>
<dbReference type="HOGENOM" id="CLU_1879050_0_0_1"/>
<evidence type="ECO:0000313" key="1">
    <source>
        <dbReference type="EnsemblPlants" id="Solyc08g044470.1.1"/>
    </source>
</evidence>
<proteinExistence type="predicted"/>
<dbReference type="EnsemblPlants" id="Solyc08g044470.1.1">
    <property type="protein sequence ID" value="Solyc08g044470.1.1"/>
    <property type="gene ID" value="Solyc08g044470.1"/>
</dbReference>
<sequence length="136" mass="15436">MELEEEVKEETYFFLDCDLDCRSWRGLRKGSFLGFSEPPMLELEDVMLPKSDTEKIENDLVHKGITQPFLLCAEETKQDEDDDQDFAEVLEDVNHKLLSQAMSSKHSKGTYNGGLLSTEAGTLDRVFGQKVNSVKV</sequence>
<dbReference type="InParanoid" id="K4CKA4"/>
<keyword evidence="2" id="KW-1185">Reference proteome</keyword>
<dbReference type="PaxDb" id="4081-Solyc08g044470.1.1"/>
<reference evidence="1" key="2">
    <citation type="submission" date="2015-06" db="UniProtKB">
        <authorList>
            <consortium name="EnsemblPlants"/>
        </authorList>
    </citation>
    <scope>IDENTIFICATION</scope>
    <source>
        <strain evidence="1">cv. Heinz 1706</strain>
    </source>
</reference>
<protein>
    <submittedName>
        <fullName evidence="1">Uncharacterized protein</fullName>
    </submittedName>
</protein>
<accession>K4CKA4</accession>
<reference evidence="1" key="1">
    <citation type="journal article" date="2012" name="Nature">
        <title>The tomato genome sequence provides insights into fleshy fruit evolution.</title>
        <authorList>
            <consortium name="Tomato Genome Consortium"/>
        </authorList>
    </citation>
    <scope>NUCLEOTIDE SEQUENCE [LARGE SCALE GENOMIC DNA]</scope>
    <source>
        <strain evidence="1">cv. Heinz 1706</strain>
    </source>
</reference>
<dbReference type="STRING" id="4081.K4CKA4"/>
<dbReference type="eggNOG" id="KOG2325">
    <property type="taxonomic scope" value="Eukaryota"/>
</dbReference>
<name>K4CKA4_SOLLC</name>
<dbReference type="Gramene" id="Solyc08g044470.1.1">
    <property type="protein sequence ID" value="Solyc08g044470.1.1"/>
    <property type="gene ID" value="Solyc08g044470.1"/>
</dbReference>
<evidence type="ECO:0000313" key="2">
    <source>
        <dbReference type="Proteomes" id="UP000004994"/>
    </source>
</evidence>
<dbReference type="Proteomes" id="UP000004994">
    <property type="component" value="Chromosome 8"/>
</dbReference>
<dbReference type="AlphaFoldDB" id="K4CKA4"/>
<dbReference type="PhylomeDB" id="K4CKA4"/>